<accession>A0AC58RQM4</accession>
<evidence type="ECO:0000313" key="2">
    <source>
        <dbReference type="RefSeq" id="XP_075075027.1"/>
    </source>
</evidence>
<evidence type="ECO:0000313" key="1">
    <source>
        <dbReference type="Proteomes" id="UP000790787"/>
    </source>
</evidence>
<gene>
    <name evidence="2" type="primary">LOC107766495</name>
</gene>
<reference evidence="2" key="2">
    <citation type="submission" date="2025-08" db="UniProtKB">
        <authorList>
            <consortium name="RefSeq"/>
        </authorList>
    </citation>
    <scope>IDENTIFICATION</scope>
    <source>
        <tissue evidence="2">Leaf</tissue>
    </source>
</reference>
<dbReference type="Proteomes" id="UP000790787">
    <property type="component" value="Chromosome 8"/>
</dbReference>
<sequence>MRMHLQILLLLFHGISSGFTLLHHLFRRPSAISDTYRLLSAGFCFVNISIFTEMPADKTTIASTSCSSKKKRQYSTEIISKMKLRRRELYKQLSFDKKESLLSQRRSKEFESKSQCLLLDSTKEGSSFKAKVDLHWKRTLTIRGPCSFTETADISLTAEAAAGPTGGSSKGKNLTDHFSVFELGNPKEISCLNLNILFSNILIIIICILGSTFAATHEGHDTQILAIPNKADIFSVAEAAAGSTGGSGKGKNLTDHFFVFELGSTCGAPHERHDPQALAIPNKDSS</sequence>
<dbReference type="RefSeq" id="XP_075075027.1">
    <property type="nucleotide sequence ID" value="XM_075218926.1"/>
</dbReference>
<reference evidence="1" key="1">
    <citation type="journal article" date="2014" name="Nat. Commun.">
        <title>The tobacco genome sequence and its comparison with those of tomato and potato.</title>
        <authorList>
            <person name="Sierro N."/>
            <person name="Battey J.N."/>
            <person name="Ouadi S."/>
            <person name="Bakaher N."/>
            <person name="Bovet L."/>
            <person name="Willig A."/>
            <person name="Goepfert S."/>
            <person name="Peitsch M.C."/>
            <person name="Ivanov N.V."/>
        </authorList>
    </citation>
    <scope>NUCLEOTIDE SEQUENCE [LARGE SCALE GENOMIC DNA]</scope>
</reference>
<proteinExistence type="predicted"/>
<keyword evidence="1" id="KW-1185">Reference proteome</keyword>
<protein>
    <submittedName>
        <fullName evidence="2">Uncharacterized protein LOC107766495 isoform X1</fullName>
    </submittedName>
</protein>
<organism evidence="1 2">
    <name type="scientific">Nicotiana tabacum</name>
    <name type="common">Common tobacco</name>
    <dbReference type="NCBI Taxonomy" id="4097"/>
    <lineage>
        <taxon>Eukaryota</taxon>
        <taxon>Viridiplantae</taxon>
        <taxon>Streptophyta</taxon>
        <taxon>Embryophyta</taxon>
        <taxon>Tracheophyta</taxon>
        <taxon>Spermatophyta</taxon>
        <taxon>Magnoliopsida</taxon>
        <taxon>eudicotyledons</taxon>
        <taxon>Gunneridae</taxon>
        <taxon>Pentapetalae</taxon>
        <taxon>asterids</taxon>
        <taxon>lamiids</taxon>
        <taxon>Solanales</taxon>
        <taxon>Solanaceae</taxon>
        <taxon>Nicotianoideae</taxon>
        <taxon>Nicotianeae</taxon>
        <taxon>Nicotiana</taxon>
    </lineage>
</organism>
<name>A0AC58RQM4_TOBAC</name>